<protein>
    <submittedName>
        <fullName evidence="2">Uncharacterized protein</fullName>
    </submittedName>
</protein>
<organism evidence="2 3">
    <name type="scientific">Aneurinibacillus thermoaerophilus</name>
    <dbReference type="NCBI Taxonomy" id="143495"/>
    <lineage>
        <taxon>Bacteria</taxon>
        <taxon>Bacillati</taxon>
        <taxon>Bacillota</taxon>
        <taxon>Bacilli</taxon>
        <taxon>Bacillales</taxon>
        <taxon>Paenibacillaceae</taxon>
        <taxon>Aneurinibacillus group</taxon>
        <taxon>Aneurinibacillus</taxon>
    </lineage>
</organism>
<name>A0A1G8FNP7_ANETH</name>
<evidence type="ECO:0000256" key="1">
    <source>
        <dbReference type="SAM" id="Coils"/>
    </source>
</evidence>
<keyword evidence="1" id="KW-0175">Coiled coil</keyword>
<evidence type="ECO:0000313" key="3">
    <source>
        <dbReference type="Proteomes" id="UP000198956"/>
    </source>
</evidence>
<dbReference type="RefSeq" id="WP_091261566.1">
    <property type="nucleotide sequence ID" value="NZ_FNDE01000075.1"/>
</dbReference>
<evidence type="ECO:0000313" key="2">
    <source>
        <dbReference type="EMBL" id="SDH83707.1"/>
    </source>
</evidence>
<proteinExistence type="predicted"/>
<dbReference type="OrthoDB" id="2623173at2"/>
<accession>A0A1G8FNP7</accession>
<dbReference type="Proteomes" id="UP000198956">
    <property type="component" value="Unassembled WGS sequence"/>
</dbReference>
<reference evidence="2 3" key="1">
    <citation type="submission" date="2016-10" db="EMBL/GenBank/DDBJ databases">
        <authorList>
            <person name="de Groot N.N."/>
        </authorList>
    </citation>
    <scope>NUCLEOTIDE SEQUENCE [LARGE SCALE GENOMIC DNA]</scope>
    <source>
        <strain evidence="2 3">L 420-91</strain>
    </source>
</reference>
<feature type="coiled-coil region" evidence="1">
    <location>
        <begin position="3"/>
        <end position="70"/>
    </location>
</feature>
<dbReference type="AlphaFoldDB" id="A0A1G8FNP7"/>
<gene>
    <name evidence="2" type="ORF">SAMN04489735_10757</name>
</gene>
<sequence length="82" mass="9570">MSNQLLEQILDKLDQLNQRLDRVENNMATKEDVADLPLIKRAVLDTSDSVKRLEEIQDNQQRIIELLSARSIQQEAELKRIK</sequence>
<dbReference type="EMBL" id="FNDE01000075">
    <property type="protein sequence ID" value="SDH83707.1"/>
    <property type="molecule type" value="Genomic_DNA"/>
</dbReference>